<accession>A0AAV7SD84</accession>
<evidence type="ECO:0000313" key="3">
    <source>
        <dbReference type="Proteomes" id="UP001066276"/>
    </source>
</evidence>
<comment type="caution">
    <text evidence="2">The sequence shown here is derived from an EMBL/GenBank/DDBJ whole genome shotgun (WGS) entry which is preliminary data.</text>
</comment>
<proteinExistence type="predicted"/>
<keyword evidence="3" id="KW-1185">Reference proteome</keyword>
<evidence type="ECO:0000313" key="2">
    <source>
        <dbReference type="EMBL" id="KAJ1162399.1"/>
    </source>
</evidence>
<dbReference type="Proteomes" id="UP001066276">
    <property type="component" value="Chromosome 4_2"/>
</dbReference>
<evidence type="ECO:0000256" key="1">
    <source>
        <dbReference type="SAM" id="MobiDB-lite"/>
    </source>
</evidence>
<feature type="region of interest" description="Disordered" evidence="1">
    <location>
        <begin position="1"/>
        <end position="42"/>
    </location>
</feature>
<dbReference type="AlphaFoldDB" id="A0AAV7SD84"/>
<name>A0AAV7SD84_PLEWA</name>
<gene>
    <name evidence="2" type="ORF">NDU88_002867</name>
</gene>
<dbReference type="EMBL" id="JANPWB010000008">
    <property type="protein sequence ID" value="KAJ1162399.1"/>
    <property type="molecule type" value="Genomic_DNA"/>
</dbReference>
<sequence>MGGVHAGTPADTTAPPRTQGTLREPQCEREAVPPEACNPIKHSPSVSLSRAANLPIPGLCRGTAHPGLLGGGRPGLRRQLCPCSDIQMTLCT</sequence>
<organism evidence="2 3">
    <name type="scientific">Pleurodeles waltl</name>
    <name type="common">Iberian ribbed newt</name>
    <dbReference type="NCBI Taxonomy" id="8319"/>
    <lineage>
        <taxon>Eukaryota</taxon>
        <taxon>Metazoa</taxon>
        <taxon>Chordata</taxon>
        <taxon>Craniata</taxon>
        <taxon>Vertebrata</taxon>
        <taxon>Euteleostomi</taxon>
        <taxon>Amphibia</taxon>
        <taxon>Batrachia</taxon>
        <taxon>Caudata</taxon>
        <taxon>Salamandroidea</taxon>
        <taxon>Salamandridae</taxon>
        <taxon>Pleurodelinae</taxon>
        <taxon>Pleurodeles</taxon>
    </lineage>
</organism>
<reference evidence="2" key="1">
    <citation type="journal article" date="2022" name="bioRxiv">
        <title>Sequencing and chromosome-scale assembly of the giantPleurodeles waltlgenome.</title>
        <authorList>
            <person name="Brown T."/>
            <person name="Elewa A."/>
            <person name="Iarovenko S."/>
            <person name="Subramanian E."/>
            <person name="Araus A.J."/>
            <person name="Petzold A."/>
            <person name="Susuki M."/>
            <person name="Suzuki K.-i.T."/>
            <person name="Hayashi T."/>
            <person name="Toyoda A."/>
            <person name="Oliveira C."/>
            <person name="Osipova E."/>
            <person name="Leigh N.D."/>
            <person name="Simon A."/>
            <person name="Yun M.H."/>
        </authorList>
    </citation>
    <scope>NUCLEOTIDE SEQUENCE</scope>
    <source>
        <strain evidence="2">20211129_DDA</strain>
        <tissue evidence="2">Liver</tissue>
    </source>
</reference>
<protein>
    <submittedName>
        <fullName evidence="2">Uncharacterized protein</fullName>
    </submittedName>
</protein>